<reference evidence="2" key="1">
    <citation type="submission" date="2011-05" db="EMBL/GenBank/DDBJ databases">
        <authorList>
            <person name="Richards S.R."/>
            <person name="Qu J."/>
            <person name="Jiang H."/>
            <person name="Jhangiani S.N."/>
            <person name="Agravi P."/>
            <person name="Goodspeed R."/>
            <person name="Gross S."/>
            <person name="Mandapat C."/>
            <person name="Jackson L."/>
            <person name="Mathew T."/>
            <person name="Pu L."/>
            <person name="Thornton R."/>
            <person name="Saada N."/>
            <person name="Wilczek-Boney K.B."/>
            <person name="Lee S."/>
            <person name="Kovar C."/>
            <person name="Wu Y."/>
            <person name="Scherer S.E."/>
            <person name="Worley K.C."/>
            <person name="Muzny D.M."/>
            <person name="Gibbs R."/>
        </authorList>
    </citation>
    <scope>NUCLEOTIDE SEQUENCE</scope>
    <source>
        <strain evidence="2">Brora</strain>
    </source>
</reference>
<dbReference type="EnsemblMetazoa" id="SMAR007594-RA">
    <property type="protein sequence ID" value="SMAR007594-PA"/>
    <property type="gene ID" value="SMAR007594"/>
</dbReference>
<dbReference type="Proteomes" id="UP000014500">
    <property type="component" value="Unassembled WGS sequence"/>
</dbReference>
<dbReference type="SUPFAM" id="SSF49265">
    <property type="entry name" value="Fibronectin type III"/>
    <property type="match status" value="1"/>
</dbReference>
<dbReference type="CDD" id="cd00063">
    <property type="entry name" value="FN3"/>
    <property type="match status" value="2"/>
</dbReference>
<dbReference type="InterPro" id="IPR003961">
    <property type="entry name" value="FN3_dom"/>
</dbReference>
<evidence type="ECO:0000313" key="2">
    <source>
        <dbReference type="Proteomes" id="UP000014500"/>
    </source>
</evidence>
<sequence length="243" mass="27604">MEQLEHVIQYSHPIECNLHRLYSFFNDEAAINDSPGPVAVFDAIPMSPRSIYLKWKRPINANGILTGYHIYLTNRGTKKNLLPFTIRLQKFLTPGSPALTQIGEGTPFSVEGKTEYNSKMPDPPNIIWYPLPHIGGKAAIKVIWMPDDEEHLGDEFFLAYREEGQKQWVQVEPERVWDQIVLRNLKSSTRYAVRTVVIDGEFARRSNLLIVKTTGPEGDLSTELSKQADLANGTFTYANKTIN</sequence>
<evidence type="ECO:0000313" key="1">
    <source>
        <dbReference type="EnsemblMetazoa" id="SMAR007594-PA"/>
    </source>
</evidence>
<reference evidence="1" key="2">
    <citation type="submission" date="2015-02" db="UniProtKB">
        <authorList>
            <consortium name="EnsemblMetazoa"/>
        </authorList>
    </citation>
    <scope>IDENTIFICATION</scope>
</reference>
<dbReference type="HOGENOM" id="CLU_1143824_0_0_1"/>
<dbReference type="STRING" id="126957.T1J218"/>
<dbReference type="EMBL" id="JH431793">
    <property type="status" value="NOT_ANNOTATED_CDS"/>
    <property type="molecule type" value="Genomic_DNA"/>
</dbReference>
<evidence type="ECO:0008006" key="3">
    <source>
        <dbReference type="Google" id="ProtNLM"/>
    </source>
</evidence>
<name>T1J218_STRMM</name>
<protein>
    <recommendedName>
        <fullName evidence="3">Fibronectin type-III domain-containing protein</fullName>
    </recommendedName>
</protein>
<dbReference type="InterPro" id="IPR013783">
    <property type="entry name" value="Ig-like_fold"/>
</dbReference>
<dbReference type="InterPro" id="IPR036116">
    <property type="entry name" value="FN3_sf"/>
</dbReference>
<organism evidence="1 2">
    <name type="scientific">Strigamia maritima</name>
    <name type="common">European centipede</name>
    <name type="synonym">Geophilus maritimus</name>
    <dbReference type="NCBI Taxonomy" id="126957"/>
    <lineage>
        <taxon>Eukaryota</taxon>
        <taxon>Metazoa</taxon>
        <taxon>Ecdysozoa</taxon>
        <taxon>Arthropoda</taxon>
        <taxon>Myriapoda</taxon>
        <taxon>Chilopoda</taxon>
        <taxon>Pleurostigmophora</taxon>
        <taxon>Geophilomorpha</taxon>
        <taxon>Linotaeniidae</taxon>
        <taxon>Strigamia</taxon>
    </lineage>
</organism>
<accession>T1J218</accession>
<dbReference type="AlphaFoldDB" id="T1J218"/>
<dbReference type="Gene3D" id="2.60.40.10">
    <property type="entry name" value="Immunoglobulins"/>
    <property type="match status" value="1"/>
</dbReference>
<proteinExistence type="predicted"/>
<keyword evidence="2" id="KW-1185">Reference proteome</keyword>
<dbReference type="eggNOG" id="KOG3513">
    <property type="taxonomic scope" value="Eukaryota"/>
</dbReference>